<dbReference type="AlphaFoldDB" id="A0A919JJW6"/>
<dbReference type="EMBL" id="BOMQ01000054">
    <property type="protein sequence ID" value="GIE51038.1"/>
    <property type="molecule type" value="Genomic_DNA"/>
</dbReference>
<dbReference type="Proteomes" id="UP000647172">
    <property type="component" value="Unassembled WGS sequence"/>
</dbReference>
<accession>A0A919JJW6</accession>
<protein>
    <submittedName>
        <fullName evidence="1">Uncharacterized protein</fullName>
    </submittedName>
</protein>
<keyword evidence="2" id="KW-1185">Reference proteome</keyword>
<comment type="caution">
    <text evidence="1">The sequence shown here is derived from an EMBL/GenBank/DDBJ whole genome shotgun (WGS) entry which is preliminary data.</text>
</comment>
<evidence type="ECO:0000313" key="2">
    <source>
        <dbReference type="Proteomes" id="UP000647172"/>
    </source>
</evidence>
<sequence length="62" mass="7036">MVTAFESTGVACSAGEEPVVMVLILYERRRRDTRWEPDHVPRPIRWDDMKTHLTSGISAGHA</sequence>
<organism evidence="1 2">
    <name type="scientific">Actinoplanes nipponensis</name>
    <dbReference type="NCBI Taxonomy" id="135950"/>
    <lineage>
        <taxon>Bacteria</taxon>
        <taxon>Bacillati</taxon>
        <taxon>Actinomycetota</taxon>
        <taxon>Actinomycetes</taxon>
        <taxon>Micromonosporales</taxon>
        <taxon>Micromonosporaceae</taxon>
        <taxon>Actinoplanes</taxon>
    </lineage>
</organism>
<evidence type="ECO:0000313" key="1">
    <source>
        <dbReference type="EMBL" id="GIE51038.1"/>
    </source>
</evidence>
<name>A0A919JJW6_9ACTN</name>
<gene>
    <name evidence="1" type="ORF">Ani05nite_45720</name>
</gene>
<proteinExistence type="predicted"/>
<reference evidence="1" key="1">
    <citation type="submission" date="2021-01" db="EMBL/GenBank/DDBJ databases">
        <title>Whole genome shotgun sequence of Actinoplanes nipponensis NBRC 14063.</title>
        <authorList>
            <person name="Komaki H."/>
            <person name="Tamura T."/>
        </authorList>
    </citation>
    <scope>NUCLEOTIDE SEQUENCE</scope>
    <source>
        <strain evidence="1">NBRC 14063</strain>
    </source>
</reference>